<evidence type="ECO:0000256" key="2">
    <source>
        <dbReference type="SAM" id="MobiDB-lite"/>
    </source>
</evidence>
<reference evidence="3" key="1">
    <citation type="journal article" date="2022" name="Int. J. Mol. Sci.">
        <title>Draft Genome of Tanacetum Coccineum: Genomic Comparison of Closely Related Tanacetum-Family Plants.</title>
        <authorList>
            <person name="Yamashiro T."/>
            <person name="Shiraishi A."/>
            <person name="Nakayama K."/>
            <person name="Satake H."/>
        </authorList>
    </citation>
    <scope>NUCLEOTIDE SEQUENCE</scope>
</reference>
<feature type="region of interest" description="Disordered" evidence="2">
    <location>
        <begin position="275"/>
        <end position="321"/>
    </location>
</feature>
<feature type="coiled-coil region" evidence="1">
    <location>
        <begin position="184"/>
        <end position="249"/>
    </location>
</feature>
<sequence>MQLEERQLHSNCSARFKELKTHLEFLQNTYRRFEIAFRIFFQEDHELPEYIPDTYEVNENNSNIISDIPNMDPDRDKEEHYDVDYEQQQSSSSEGNNVDADIGPSNDSDRVTEVPHSNNNTFENVFAHGIQSHELPESILDTYEVNANNSNIISDIPNMDPDRDKEEHDDLDYEQQRAFFASLINNLKCDVEKYNEVNREAQQVNVLLRNELERYKEKEKHFAKDKKIKSEYFKKIKLLNDKISNLKSQACEKDKTFAKENEKYDEYVQPLLKTKNKLENRSSDKESSSSEGNNVDVDIGPSNDSDTVTENNSNIIYDIPNMDPDRDKEEHDDVNYEQQHAFFASLINNLKCDVEKYNEVNREAQQVNVLLRNELEIYKEKEKHFAKDKTIESDYCKKIKLLNDEISNLKSQACEKDKTFAKENEKYDELRKAGQTDQTLRMLLPKEDNVNTGKQGLCFKNQNDDVNPSLLNKARELAPCLYNIDEMGKDLLLNHKIISEEELKCEAEKRLKVKQRKSPLSYHGFVYADTQFEEPPKVHLKRRNVNLKKKHLEQT</sequence>
<feature type="region of interest" description="Disordered" evidence="2">
    <location>
        <begin position="61"/>
        <end position="118"/>
    </location>
</feature>
<evidence type="ECO:0000313" key="3">
    <source>
        <dbReference type="EMBL" id="GJT36922.1"/>
    </source>
</evidence>
<evidence type="ECO:0000313" key="4">
    <source>
        <dbReference type="Proteomes" id="UP001151760"/>
    </source>
</evidence>
<gene>
    <name evidence="3" type="ORF">Tco_0936787</name>
</gene>
<proteinExistence type="predicted"/>
<feature type="compositionally biased region" description="Polar residues" evidence="2">
    <location>
        <begin position="302"/>
        <end position="315"/>
    </location>
</feature>
<dbReference type="EMBL" id="BQNB010015181">
    <property type="protein sequence ID" value="GJT36922.1"/>
    <property type="molecule type" value="Genomic_DNA"/>
</dbReference>
<keyword evidence="4" id="KW-1185">Reference proteome</keyword>
<reference evidence="3" key="2">
    <citation type="submission" date="2022-01" db="EMBL/GenBank/DDBJ databases">
        <authorList>
            <person name="Yamashiro T."/>
            <person name="Shiraishi A."/>
            <person name="Satake H."/>
            <person name="Nakayama K."/>
        </authorList>
    </citation>
    <scope>NUCLEOTIDE SEQUENCE</scope>
</reference>
<accession>A0ABQ5DDG5</accession>
<evidence type="ECO:0000256" key="1">
    <source>
        <dbReference type="SAM" id="Coils"/>
    </source>
</evidence>
<keyword evidence="1" id="KW-0175">Coiled coil</keyword>
<dbReference type="Proteomes" id="UP001151760">
    <property type="component" value="Unassembled WGS sequence"/>
</dbReference>
<comment type="caution">
    <text evidence="3">The sequence shown here is derived from an EMBL/GenBank/DDBJ whole genome shotgun (WGS) entry which is preliminary data.</text>
</comment>
<name>A0ABQ5DDG5_9ASTR</name>
<feature type="compositionally biased region" description="Basic and acidic residues" evidence="2">
    <location>
        <begin position="72"/>
        <end position="83"/>
    </location>
</feature>
<protein>
    <submittedName>
        <fullName evidence="3">Uncharacterized protein</fullName>
    </submittedName>
</protein>
<feature type="coiled-coil region" evidence="1">
    <location>
        <begin position="347"/>
        <end position="381"/>
    </location>
</feature>
<organism evidence="3 4">
    <name type="scientific">Tanacetum coccineum</name>
    <dbReference type="NCBI Taxonomy" id="301880"/>
    <lineage>
        <taxon>Eukaryota</taxon>
        <taxon>Viridiplantae</taxon>
        <taxon>Streptophyta</taxon>
        <taxon>Embryophyta</taxon>
        <taxon>Tracheophyta</taxon>
        <taxon>Spermatophyta</taxon>
        <taxon>Magnoliopsida</taxon>
        <taxon>eudicotyledons</taxon>
        <taxon>Gunneridae</taxon>
        <taxon>Pentapetalae</taxon>
        <taxon>asterids</taxon>
        <taxon>campanulids</taxon>
        <taxon>Asterales</taxon>
        <taxon>Asteraceae</taxon>
        <taxon>Asteroideae</taxon>
        <taxon>Anthemideae</taxon>
        <taxon>Anthemidinae</taxon>
        <taxon>Tanacetum</taxon>
    </lineage>
</organism>
<feature type="compositionally biased region" description="Basic and acidic residues" evidence="2">
    <location>
        <begin position="276"/>
        <end position="288"/>
    </location>
</feature>